<sequence length="99" mass="11520">MFLFNCTKTFFKFCLKLSYFLFFGVQCRLERLANYCVPVGEAYTKALEVARNINEKGQVLKITRYWFILQLMSGEWGDHLTLQAAADKVCYAEIFALIP</sequence>
<evidence type="ECO:0000256" key="1">
    <source>
        <dbReference type="SAM" id="SignalP"/>
    </source>
</evidence>
<gene>
    <name evidence="2" type="ORF">Ahy_A01g003469</name>
</gene>
<keyword evidence="1" id="KW-0732">Signal</keyword>
<protein>
    <submittedName>
        <fullName evidence="2">Uncharacterized protein</fullName>
    </submittedName>
</protein>
<proteinExistence type="predicted"/>
<feature type="chain" id="PRO_5019424627" evidence="1">
    <location>
        <begin position="28"/>
        <end position="99"/>
    </location>
</feature>
<comment type="caution">
    <text evidence="2">The sequence shown here is derived from an EMBL/GenBank/DDBJ whole genome shotgun (WGS) entry which is preliminary data.</text>
</comment>
<name>A0A445ET03_ARAHY</name>
<evidence type="ECO:0000313" key="2">
    <source>
        <dbReference type="EMBL" id="RYR78628.1"/>
    </source>
</evidence>
<accession>A0A445ET03</accession>
<reference evidence="2 3" key="1">
    <citation type="submission" date="2019-01" db="EMBL/GenBank/DDBJ databases">
        <title>Sequencing of cultivated peanut Arachis hypogaea provides insights into genome evolution and oil improvement.</title>
        <authorList>
            <person name="Chen X."/>
        </authorList>
    </citation>
    <scope>NUCLEOTIDE SEQUENCE [LARGE SCALE GENOMIC DNA]</scope>
    <source>
        <strain evidence="3">cv. Fuhuasheng</strain>
        <tissue evidence="2">Leaves</tissue>
    </source>
</reference>
<keyword evidence="3" id="KW-1185">Reference proteome</keyword>
<organism evidence="2 3">
    <name type="scientific">Arachis hypogaea</name>
    <name type="common">Peanut</name>
    <dbReference type="NCBI Taxonomy" id="3818"/>
    <lineage>
        <taxon>Eukaryota</taxon>
        <taxon>Viridiplantae</taxon>
        <taxon>Streptophyta</taxon>
        <taxon>Embryophyta</taxon>
        <taxon>Tracheophyta</taxon>
        <taxon>Spermatophyta</taxon>
        <taxon>Magnoliopsida</taxon>
        <taxon>eudicotyledons</taxon>
        <taxon>Gunneridae</taxon>
        <taxon>Pentapetalae</taxon>
        <taxon>rosids</taxon>
        <taxon>fabids</taxon>
        <taxon>Fabales</taxon>
        <taxon>Fabaceae</taxon>
        <taxon>Papilionoideae</taxon>
        <taxon>50 kb inversion clade</taxon>
        <taxon>dalbergioids sensu lato</taxon>
        <taxon>Dalbergieae</taxon>
        <taxon>Pterocarpus clade</taxon>
        <taxon>Arachis</taxon>
    </lineage>
</organism>
<dbReference type="EMBL" id="SDMP01000001">
    <property type="protein sequence ID" value="RYR78628.1"/>
    <property type="molecule type" value="Genomic_DNA"/>
</dbReference>
<evidence type="ECO:0000313" key="3">
    <source>
        <dbReference type="Proteomes" id="UP000289738"/>
    </source>
</evidence>
<feature type="signal peptide" evidence="1">
    <location>
        <begin position="1"/>
        <end position="27"/>
    </location>
</feature>
<dbReference type="Proteomes" id="UP000289738">
    <property type="component" value="Chromosome A01"/>
</dbReference>
<dbReference type="AlphaFoldDB" id="A0A445ET03"/>